<feature type="transmembrane region" description="Helical" evidence="1">
    <location>
        <begin position="42"/>
        <end position="62"/>
    </location>
</feature>
<feature type="transmembrane region" description="Helical" evidence="1">
    <location>
        <begin position="101"/>
        <end position="119"/>
    </location>
</feature>
<feature type="transmembrane region" description="Helical" evidence="1">
    <location>
        <begin position="68"/>
        <end position="89"/>
    </location>
</feature>
<dbReference type="EMBL" id="FQZP01000006">
    <property type="protein sequence ID" value="SHI66506.1"/>
    <property type="molecule type" value="Genomic_DNA"/>
</dbReference>
<keyword evidence="1" id="KW-1133">Transmembrane helix</keyword>
<name>A0A1M6CZT1_9FIRM</name>
<evidence type="ECO:0000313" key="2">
    <source>
        <dbReference type="EMBL" id="SHI66506.1"/>
    </source>
</evidence>
<accession>A0A1M6CZT1</accession>
<feature type="transmembrane region" description="Helical" evidence="1">
    <location>
        <begin position="203"/>
        <end position="222"/>
    </location>
</feature>
<evidence type="ECO:0000313" key="3">
    <source>
        <dbReference type="Proteomes" id="UP000324781"/>
    </source>
</evidence>
<feature type="transmembrane region" description="Helical" evidence="1">
    <location>
        <begin position="139"/>
        <end position="164"/>
    </location>
</feature>
<reference evidence="2 3" key="1">
    <citation type="submission" date="2016-11" db="EMBL/GenBank/DDBJ databases">
        <authorList>
            <person name="Varghese N."/>
            <person name="Submissions S."/>
        </authorList>
    </citation>
    <scope>NUCLEOTIDE SEQUENCE [LARGE SCALE GENOMIC DNA]</scope>
    <source>
        <strain evidence="2 3">DSM 19027</strain>
    </source>
</reference>
<evidence type="ECO:0000256" key="1">
    <source>
        <dbReference type="SAM" id="Phobius"/>
    </source>
</evidence>
<dbReference type="RefSeq" id="WP_149677915.1">
    <property type="nucleotide sequence ID" value="NZ_FQZP01000006.1"/>
</dbReference>
<protein>
    <submittedName>
        <fullName evidence="2">Uncharacterized protein</fullName>
    </submittedName>
</protein>
<keyword evidence="1" id="KW-0812">Transmembrane</keyword>
<feature type="transmembrane region" description="Helical" evidence="1">
    <location>
        <begin position="171"/>
        <end position="191"/>
    </location>
</feature>
<dbReference type="OrthoDB" id="9803970at2"/>
<dbReference type="Proteomes" id="UP000324781">
    <property type="component" value="Unassembled WGS sequence"/>
</dbReference>
<organism evidence="2 3">
    <name type="scientific">Thermoclostridium caenicola</name>
    <dbReference type="NCBI Taxonomy" id="659425"/>
    <lineage>
        <taxon>Bacteria</taxon>
        <taxon>Bacillati</taxon>
        <taxon>Bacillota</taxon>
        <taxon>Clostridia</taxon>
        <taxon>Eubacteriales</taxon>
        <taxon>Oscillospiraceae</taxon>
        <taxon>Thermoclostridium</taxon>
    </lineage>
</organism>
<keyword evidence="3" id="KW-1185">Reference proteome</keyword>
<dbReference type="AlphaFoldDB" id="A0A1M6CZT1"/>
<keyword evidence="1" id="KW-0472">Membrane</keyword>
<gene>
    <name evidence="2" type="ORF">SAMN05444373_100643</name>
</gene>
<feature type="transmembrane region" description="Helical" evidence="1">
    <location>
        <begin position="12"/>
        <end position="30"/>
    </location>
</feature>
<sequence length="442" mass="49740">MDFLIHDRFILGVLITCCTALCGCAASLVLTGSSSAGAKRAFLYVMFYVLAHETSSLIVLHATSPDMFRLLVAVRAASAYLLATSLLLFTGYYTDRRWLKGLALGVHLVSVGQVVLPFLNRQWAERLVMLSGPFEAQYWGLALWYALVPGTFCIILSVIFILHAHHHGRKLTVVSLIFAFLLLCMGALSILQLSTRDMVRDNMHLIIFLGLLAAKLKAMPFLSRDAKYISRADIHDGFSEAVIIFDRRGRVVHIHDGLKTIKLSDRLRDIQEKLAEEGVLNESGALSQGRILIEEQHPVHLQYKISPLQAEGKVLGRIINLRDVTELVNLQMELSQKNRQLELAFSRKQRAARAVRQLAVERERARILDQVNATANAYISRVRRDVAQLEAEMATGTDFPTKIRMMNEQLLEVTRSVIEEIRATVRKLNHVPEGCETLEDME</sequence>
<proteinExistence type="predicted"/>